<evidence type="ECO:0000256" key="5">
    <source>
        <dbReference type="ARBA" id="ARBA00022989"/>
    </source>
</evidence>
<keyword evidence="4" id="KW-0812">Transmembrane</keyword>
<evidence type="ECO:0000256" key="1">
    <source>
        <dbReference type="ARBA" id="ARBA00004651"/>
    </source>
</evidence>
<evidence type="ECO:0000256" key="3">
    <source>
        <dbReference type="ARBA" id="ARBA00022475"/>
    </source>
</evidence>
<dbReference type="GO" id="GO:0005886">
    <property type="term" value="C:plasma membrane"/>
    <property type="evidence" value="ECO:0007669"/>
    <property type="project" value="UniProtKB-SubCell"/>
</dbReference>
<comment type="subcellular location">
    <subcellularLocation>
        <location evidence="1">Cell membrane</location>
        <topology evidence="1">Multi-pass membrane protein</topology>
    </subcellularLocation>
</comment>
<name>A0A1Y4L4D4_9FIRM</name>
<dbReference type="CDD" id="cd01127">
    <property type="entry name" value="TrwB_TraG_TraD_VirD4"/>
    <property type="match status" value="1"/>
</dbReference>
<dbReference type="PANTHER" id="PTHR37937">
    <property type="entry name" value="CONJUGATIVE TRANSFER: DNA TRANSPORT"/>
    <property type="match status" value="1"/>
</dbReference>
<keyword evidence="6" id="KW-0472">Membrane</keyword>
<comment type="similarity">
    <text evidence="2">Belongs to the VirD4/TraG family.</text>
</comment>
<sequence>MTDKLKKQIILNLPYLIFVYLFDKLCQGVRLSPGAAASEKLLHIGQGFSAAFASLAPSFHLLDLCVGAAGAVLIRLAVYSKGKNAKKYRRGIEYGSARWGTPADIAPYVDPDFSQNVLLTQTERITMSSRPKEPKYARNKNILVIGGSGSGKTRFFVKPNLLQCHSSYVVTDPKGTILNEVGALLDRKGYRIKSLNLINFKKSMRYNPLAYIRSEKDILKLVNALILNTKGEGEKSSEDFWVKAERLYYSALIGYIWYEAEPEERNFITLLDLINASEAREDDEEFQSPVDLLFAKLEKEHPDHFAVKQYRKFKMAAGKTLKSILISCGARLAPFDIAELRDLMAEDELELDTLGDRKSALFVILSDTDSTFNFVAALMYSQLFNLLCDKADDFYGGRLPVHVRCLLDEFANIGQIPNFEKLIATIRSREISASIILQSQSQLKTIYKDAADTIVGNCDSTLFLGGKEKSTLKEISELLGKETIDSFNQSENRGSQVSHGLTYQKLGKELMTQDELAVMDGGKCIFMLRGVRPFLSDKYDLTKHPNYKYTADADKKYLFDMERYMKRKPAIVKPDEPFEMYELTAMDLQ</sequence>
<dbReference type="Proteomes" id="UP000195897">
    <property type="component" value="Unassembled WGS sequence"/>
</dbReference>
<evidence type="ECO:0000313" key="7">
    <source>
        <dbReference type="EMBL" id="OUP51618.1"/>
    </source>
</evidence>
<keyword evidence="5" id="KW-1133">Transmembrane helix</keyword>
<dbReference type="RefSeq" id="WP_087374217.1">
    <property type="nucleotide sequence ID" value="NZ_NFKK01000019.1"/>
</dbReference>
<evidence type="ECO:0000256" key="2">
    <source>
        <dbReference type="ARBA" id="ARBA00008806"/>
    </source>
</evidence>
<dbReference type="PANTHER" id="PTHR37937:SF1">
    <property type="entry name" value="CONJUGATIVE TRANSFER: DNA TRANSPORT"/>
    <property type="match status" value="1"/>
</dbReference>
<keyword evidence="3" id="KW-1003">Cell membrane</keyword>
<dbReference type="EMBL" id="NFKK01000019">
    <property type="protein sequence ID" value="OUP51618.1"/>
    <property type="molecule type" value="Genomic_DNA"/>
</dbReference>
<dbReference type="NCBIfam" id="NF045973">
    <property type="entry name" value="conju_CD1115"/>
    <property type="match status" value="1"/>
</dbReference>
<evidence type="ECO:0000313" key="8">
    <source>
        <dbReference type="Proteomes" id="UP000195897"/>
    </source>
</evidence>
<evidence type="ECO:0000256" key="4">
    <source>
        <dbReference type="ARBA" id="ARBA00022692"/>
    </source>
</evidence>
<dbReference type="InterPro" id="IPR051539">
    <property type="entry name" value="T4SS-coupling_protein"/>
</dbReference>
<dbReference type="Pfam" id="PF02534">
    <property type="entry name" value="T4SS-DNA_transf"/>
    <property type="match status" value="1"/>
</dbReference>
<reference evidence="8" key="1">
    <citation type="submission" date="2017-04" db="EMBL/GenBank/DDBJ databases">
        <title>Function of individual gut microbiota members based on whole genome sequencing of pure cultures obtained from chicken caecum.</title>
        <authorList>
            <person name="Medvecky M."/>
            <person name="Cejkova D."/>
            <person name="Polansky O."/>
            <person name="Karasova D."/>
            <person name="Kubasova T."/>
            <person name="Cizek A."/>
            <person name="Rychlik I."/>
        </authorList>
    </citation>
    <scope>NUCLEOTIDE SEQUENCE [LARGE SCALE GENOMIC DNA]</scope>
    <source>
        <strain evidence="8">An180</strain>
    </source>
</reference>
<dbReference type="SUPFAM" id="SSF52540">
    <property type="entry name" value="P-loop containing nucleoside triphosphate hydrolases"/>
    <property type="match status" value="1"/>
</dbReference>
<dbReference type="InterPro" id="IPR027417">
    <property type="entry name" value="P-loop_NTPase"/>
</dbReference>
<comment type="caution">
    <text evidence="7">The sequence shown here is derived from an EMBL/GenBank/DDBJ whole genome shotgun (WGS) entry which is preliminary data.</text>
</comment>
<protein>
    <submittedName>
        <fullName evidence="7">Conjugal transfer protein TraG</fullName>
    </submittedName>
</protein>
<organism evidence="7 8">
    <name type="scientific">Butyricicoccus pullicaecorum</name>
    <dbReference type="NCBI Taxonomy" id="501571"/>
    <lineage>
        <taxon>Bacteria</taxon>
        <taxon>Bacillati</taxon>
        <taxon>Bacillota</taxon>
        <taxon>Clostridia</taxon>
        <taxon>Eubacteriales</taxon>
        <taxon>Butyricicoccaceae</taxon>
        <taxon>Butyricicoccus</taxon>
    </lineage>
</organism>
<gene>
    <name evidence="7" type="ORF">B5F17_12270</name>
</gene>
<dbReference type="AlphaFoldDB" id="A0A1Y4L4D4"/>
<accession>A0A1Y4L4D4</accession>
<evidence type="ECO:0000256" key="6">
    <source>
        <dbReference type="ARBA" id="ARBA00023136"/>
    </source>
</evidence>
<dbReference type="Gene3D" id="3.40.50.300">
    <property type="entry name" value="P-loop containing nucleotide triphosphate hydrolases"/>
    <property type="match status" value="1"/>
</dbReference>
<dbReference type="InterPro" id="IPR003688">
    <property type="entry name" value="TraG/VirD4"/>
</dbReference>
<proteinExistence type="inferred from homology"/>